<proteinExistence type="inferred from homology"/>
<sequence>MKKEELFETLSDLDPAMVKKARDYQRSQGAAWKKWTAAAACAVIIGGAVLGVTTWRNGQESSAVRYPSGLKTVMAAYPASVAQTMDAQEFMESDAHWDWWNSYRELTTKSAELQSGMDAYYQKLMEQMLVSDNENTVCSPINLYIAFAMLAETSDGNTRQQILDMLGAQDMDTLRKNISSLWKSNYADTPALKSVLANSLWLDGEETYNDTTLQRLAEQYYASTFRGTPGSEEMNQALRTWTDDNTGGLLKEYTKDMAIAPETVFELVSTIYYKAMWRENFWEVDTEKETFHGAAGDTTVDMMKKTEWMDVYQGEHFRAVSLSLQDSGSMYFLLPDENTDVNELVSDPDLMKVIRRDESSDNWYSPMVNLSVPKFKVSEKTDLIETVRALGVTDALDTDLADFSPLTGDKENLYLSKADHAATLEIDENGVTGAAYTELGISETAAEIPDDEIDFVLDRPFLFLVTGQDGSILFSGVVRNIDGR</sequence>
<dbReference type="PROSITE" id="PS00284">
    <property type="entry name" value="SERPIN"/>
    <property type="match status" value="1"/>
</dbReference>
<dbReference type="RefSeq" id="WP_055226284.1">
    <property type="nucleotide sequence ID" value="NZ_CAXSRP010000008.1"/>
</dbReference>
<dbReference type="EMBL" id="CYYV01000002">
    <property type="protein sequence ID" value="CUN66692.1"/>
    <property type="molecule type" value="Genomic_DNA"/>
</dbReference>
<dbReference type="Proteomes" id="UP000095706">
    <property type="component" value="Unassembled WGS sequence"/>
</dbReference>
<dbReference type="PANTHER" id="PTHR11461:SF211">
    <property type="entry name" value="GH10112P-RELATED"/>
    <property type="match status" value="1"/>
</dbReference>
<protein>
    <submittedName>
        <fullName evidence="3">Serine protease inhibitor</fullName>
    </submittedName>
</protein>
<dbReference type="Gene3D" id="2.30.39.10">
    <property type="entry name" value="Alpha-1-antitrypsin, domain 1"/>
    <property type="match status" value="1"/>
</dbReference>
<organism evidence="3 4">
    <name type="scientific">Fusicatenibacter saccharivorans</name>
    <dbReference type="NCBI Taxonomy" id="1150298"/>
    <lineage>
        <taxon>Bacteria</taxon>
        <taxon>Bacillati</taxon>
        <taxon>Bacillota</taxon>
        <taxon>Clostridia</taxon>
        <taxon>Lachnospirales</taxon>
        <taxon>Lachnospiraceae</taxon>
        <taxon>Fusicatenibacter</taxon>
    </lineage>
</organism>
<evidence type="ECO:0000259" key="2">
    <source>
        <dbReference type="SMART" id="SM00093"/>
    </source>
</evidence>
<comment type="similarity">
    <text evidence="1">Belongs to the serpin family.</text>
</comment>
<gene>
    <name evidence="3" type="ORF">ERS852406_00517</name>
</gene>
<dbReference type="Pfam" id="PF00079">
    <property type="entry name" value="Serpin"/>
    <property type="match status" value="1"/>
</dbReference>
<dbReference type="InterPro" id="IPR036186">
    <property type="entry name" value="Serpin_sf"/>
</dbReference>
<dbReference type="AlphaFoldDB" id="A0A173YR94"/>
<accession>A0A173YR94</accession>
<dbReference type="GO" id="GO:0005615">
    <property type="term" value="C:extracellular space"/>
    <property type="evidence" value="ECO:0007669"/>
    <property type="project" value="InterPro"/>
</dbReference>
<dbReference type="SUPFAM" id="SSF56574">
    <property type="entry name" value="Serpins"/>
    <property type="match status" value="1"/>
</dbReference>
<dbReference type="InterPro" id="IPR042185">
    <property type="entry name" value="Serpin_sf_2"/>
</dbReference>
<dbReference type="GO" id="GO:0004867">
    <property type="term" value="F:serine-type endopeptidase inhibitor activity"/>
    <property type="evidence" value="ECO:0007669"/>
    <property type="project" value="InterPro"/>
</dbReference>
<name>A0A173YR94_9FIRM</name>
<dbReference type="InterPro" id="IPR023795">
    <property type="entry name" value="Serpin_CS"/>
</dbReference>
<feature type="domain" description="Serpin" evidence="2">
    <location>
        <begin position="122"/>
        <end position="481"/>
    </location>
</feature>
<evidence type="ECO:0000313" key="4">
    <source>
        <dbReference type="Proteomes" id="UP000095706"/>
    </source>
</evidence>
<dbReference type="SMART" id="SM00093">
    <property type="entry name" value="SERPIN"/>
    <property type="match status" value="1"/>
</dbReference>
<dbReference type="PANTHER" id="PTHR11461">
    <property type="entry name" value="SERINE PROTEASE INHIBITOR, SERPIN"/>
    <property type="match status" value="1"/>
</dbReference>
<dbReference type="InterPro" id="IPR000215">
    <property type="entry name" value="Serpin_fam"/>
</dbReference>
<dbReference type="InterPro" id="IPR042178">
    <property type="entry name" value="Serpin_sf_1"/>
</dbReference>
<reference evidence="3 4" key="1">
    <citation type="submission" date="2015-09" db="EMBL/GenBank/DDBJ databases">
        <authorList>
            <consortium name="Pathogen Informatics"/>
        </authorList>
    </citation>
    <scope>NUCLEOTIDE SEQUENCE [LARGE SCALE GENOMIC DNA]</scope>
    <source>
        <strain evidence="3 4">2789STDY5608849</strain>
    </source>
</reference>
<dbReference type="InterPro" id="IPR023796">
    <property type="entry name" value="Serpin_dom"/>
</dbReference>
<evidence type="ECO:0000313" key="3">
    <source>
        <dbReference type="EMBL" id="CUN66692.1"/>
    </source>
</evidence>
<evidence type="ECO:0000256" key="1">
    <source>
        <dbReference type="RuleBase" id="RU000411"/>
    </source>
</evidence>
<dbReference type="Gene3D" id="3.30.497.10">
    <property type="entry name" value="Antithrombin, subunit I, domain 2"/>
    <property type="match status" value="1"/>
</dbReference>